<name>A0A2S8HDQ5_9PSED</name>
<dbReference type="Gene3D" id="2.60.40.1080">
    <property type="match status" value="1"/>
</dbReference>
<evidence type="ECO:0008006" key="3">
    <source>
        <dbReference type="Google" id="ProtNLM"/>
    </source>
</evidence>
<dbReference type="SUPFAM" id="SSF49373">
    <property type="entry name" value="Invasin/intimin cell-adhesion fragments"/>
    <property type="match status" value="1"/>
</dbReference>
<accession>A0A2S8HDQ5</accession>
<comment type="caution">
    <text evidence="1">The sequence shown here is derived from an EMBL/GenBank/DDBJ whole genome shotgun (WGS) entry which is preliminary data.</text>
</comment>
<dbReference type="Proteomes" id="UP000239687">
    <property type="component" value="Unassembled WGS sequence"/>
</dbReference>
<sequence>MTAPESPDNTVLALSRPWVSGSTYPVSGAHIGVSLAIYDLVPDGQGATVQVDPPLTGTVDPGDEITLWLEGESTFLDCKIITDVDAITTLRIPRGRLHPDRLNELFYTISRGSQNIGISDVLTALYNKIRPALKDRFPDIDGHSELALWLSDAIKNGVGADFVSAQVCVSYPYCRAYDTITLKCNGEIMTYTVGPDEAPQPPNPGSAEPITVCFIVDRAFLEKAVRPGGKLDFSCTCTDQLGNTPDTDAVWSATQTVDEDLAGTRFAKPIPLENLEDYPGDDSSLIELDKLGSKPLSVFVQTDDNRIQIGDRIEAVYTAGLTGSPDIVVPLSGTVEGRLGQKLPCVLEVANDKVKSGYSVTIVYKVFRGETLIGESRVAYAQVIGEYPIELIVDTTPLTISGQNISIAGSGLPWTLTGVDLPGTFAHRPASGGVPPITFTSSDESIASVDHSGMIRSEGNGKATVIVSDAGGQTKTIDISCENVITYLFNPTTSTHQTYEAWRTSINAHHPITQSGEVIHIDLLVRKFTSHTLTNTWAGPVVVTNPIYAWAFTIPFQHINTLLLTTRCPGLSWRVINSAGVPGSRSEDQ</sequence>
<dbReference type="RefSeq" id="WP_105345800.1">
    <property type="nucleotide sequence ID" value="NZ_PUIN01000014.1"/>
</dbReference>
<dbReference type="InterPro" id="IPR008964">
    <property type="entry name" value="Invasin/intimin_cell_adhesion"/>
</dbReference>
<dbReference type="AlphaFoldDB" id="A0A2S8HDQ5"/>
<evidence type="ECO:0000313" key="2">
    <source>
        <dbReference type="Proteomes" id="UP000239687"/>
    </source>
</evidence>
<protein>
    <recommendedName>
        <fullName evidence="3">BIG2 domain-containing protein</fullName>
    </recommendedName>
</protein>
<proteinExistence type="predicted"/>
<organism evidence="1 2">
    <name type="scientific">Pseudomonas frederiksbergensis</name>
    <dbReference type="NCBI Taxonomy" id="104087"/>
    <lineage>
        <taxon>Bacteria</taxon>
        <taxon>Pseudomonadati</taxon>
        <taxon>Pseudomonadota</taxon>
        <taxon>Gammaproteobacteria</taxon>
        <taxon>Pseudomonadales</taxon>
        <taxon>Pseudomonadaceae</taxon>
        <taxon>Pseudomonas</taxon>
    </lineage>
</organism>
<evidence type="ECO:0000313" key="1">
    <source>
        <dbReference type="EMBL" id="PQP00322.1"/>
    </source>
</evidence>
<reference evidence="1 2" key="1">
    <citation type="submission" date="2018-02" db="EMBL/GenBank/DDBJ databases">
        <title>Draft genome sequencing of Pseudomonas frederiksbergensis 11-D3.</title>
        <authorList>
            <person name="Zheng B.-X."/>
        </authorList>
    </citation>
    <scope>NUCLEOTIDE SEQUENCE [LARGE SCALE GENOMIC DNA]</scope>
    <source>
        <strain evidence="1 2">11-D3</strain>
    </source>
</reference>
<gene>
    <name evidence="1" type="ORF">C5612_22770</name>
</gene>
<dbReference type="EMBL" id="PUIN01000014">
    <property type="protein sequence ID" value="PQP00322.1"/>
    <property type="molecule type" value="Genomic_DNA"/>
</dbReference>